<dbReference type="EMBL" id="JANPWB010000010">
    <property type="protein sequence ID" value="KAJ1138142.1"/>
    <property type="molecule type" value="Genomic_DNA"/>
</dbReference>
<evidence type="ECO:0000313" key="1">
    <source>
        <dbReference type="EMBL" id="KAJ1138142.1"/>
    </source>
</evidence>
<dbReference type="Proteomes" id="UP001066276">
    <property type="component" value="Chromosome 6"/>
</dbReference>
<reference evidence="1" key="1">
    <citation type="journal article" date="2022" name="bioRxiv">
        <title>Sequencing and chromosome-scale assembly of the giantPleurodeles waltlgenome.</title>
        <authorList>
            <person name="Brown T."/>
            <person name="Elewa A."/>
            <person name="Iarovenko S."/>
            <person name="Subramanian E."/>
            <person name="Araus A.J."/>
            <person name="Petzold A."/>
            <person name="Susuki M."/>
            <person name="Suzuki K.-i.T."/>
            <person name="Hayashi T."/>
            <person name="Toyoda A."/>
            <person name="Oliveira C."/>
            <person name="Osipova E."/>
            <person name="Leigh N.D."/>
            <person name="Simon A."/>
            <person name="Yun M.H."/>
        </authorList>
    </citation>
    <scope>NUCLEOTIDE SEQUENCE</scope>
    <source>
        <strain evidence="1">20211129_DDA</strain>
        <tissue evidence="1">Liver</tissue>
    </source>
</reference>
<proteinExistence type="predicted"/>
<evidence type="ECO:0000313" key="2">
    <source>
        <dbReference type="Proteomes" id="UP001066276"/>
    </source>
</evidence>
<gene>
    <name evidence="1" type="ORF">NDU88_004533</name>
</gene>
<comment type="caution">
    <text evidence="1">The sequence shown here is derived from an EMBL/GenBank/DDBJ whole genome shotgun (WGS) entry which is preliminary data.</text>
</comment>
<organism evidence="1 2">
    <name type="scientific">Pleurodeles waltl</name>
    <name type="common">Iberian ribbed newt</name>
    <dbReference type="NCBI Taxonomy" id="8319"/>
    <lineage>
        <taxon>Eukaryota</taxon>
        <taxon>Metazoa</taxon>
        <taxon>Chordata</taxon>
        <taxon>Craniata</taxon>
        <taxon>Vertebrata</taxon>
        <taxon>Euteleostomi</taxon>
        <taxon>Amphibia</taxon>
        <taxon>Batrachia</taxon>
        <taxon>Caudata</taxon>
        <taxon>Salamandroidea</taxon>
        <taxon>Salamandridae</taxon>
        <taxon>Pleurodelinae</taxon>
        <taxon>Pleurodeles</taxon>
    </lineage>
</organism>
<sequence length="131" mass="14937">MMGEEGGESTVTRSFMSLKENLQALKKGLAQDIKALRKDFTDVGDMVSALEDKETPRQEGVEHLRQEVLHLQEQHIELLWNPCGENRTLSASESCLEPWSTSVIEMLRVGTPIHWQATFRDVTWSLISQLR</sequence>
<evidence type="ECO:0008006" key="3">
    <source>
        <dbReference type="Google" id="ProtNLM"/>
    </source>
</evidence>
<protein>
    <recommendedName>
        <fullName evidence="3">Cytokine receptor-like factor 3</fullName>
    </recommendedName>
</protein>
<dbReference type="AlphaFoldDB" id="A0AAV7QF64"/>
<keyword evidence="2" id="KW-1185">Reference proteome</keyword>
<name>A0AAV7QF64_PLEWA</name>
<accession>A0AAV7QF64</accession>